<dbReference type="NCBIfam" id="TIGR00510">
    <property type="entry name" value="lipA"/>
    <property type="match status" value="1"/>
</dbReference>
<dbReference type="InterPro" id="IPR003698">
    <property type="entry name" value="Lipoyl_synth"/>
</dbReference>
<dbReference type="SFLD" id="SFLDF00271">
    <property type="entry name" value="lipoyl_synthase"/>
    <property type="match status" value="1"/>
</dbReference>
<dbReference type="Gene3D" id="3.20.20.70">
    <property type="entry name" value="Aldolase class I"/>
    <property type="match status" value="1"/>
</dbReference>
<keyword evidence="4 8" id="KW-0479">Metal-binding</keyword>
<dbReference type="InterPro" id="IPR058240">
    <property type="entry name" value="rSAM_sf"/>
</dbReference>
<feature type="binding site" evidence="8">
    <location>
        <position position="60"/>
    </location>
    <ligand>
        <name>[4Fe-4S] cluster</name>
        <dbReference type="ChEBI" id="CHEBI:49883"/>
        <label>2</label>
        <note>4Fe-4S-S-AdoMet</note>
    </ligand>
</feature>
<dbReference type="Pfam" id="PF04055">
    <property type="entry name" value="Radical_SAM"/>
    <property type="match status" value="1"/>
</dbReference>
<evidence type="ECO:0000256" key="8">
    <source>
        <dbReference type="HAMAP-Rule" id="MF_00206"/>
    </source>
</evidence>
<evidence type="ECO:0000313" key="10">
    <source>
        <dbReference type="EMBL" id="MBI5079043.1"/>
    </source>
</evidence>
<dbReference type="PANTHER" id="PTHR10949:SF0">
    <property type="entry name" value="LIPOYL SYNTHASE, MITOCHONDRIAL"/>
    <property type="match status" value="1"/>
</dbReference>
<comment type="subcellular location">
    <subcellularLocation>
        <location evidence="8">Cytoplasm</location>
    </subcellularLocation>
</comment>
<evidence type="ECO:0000256" key="5">
    <source>
        <dbReference type="ARBA" id="ARBA00023004"/>
    </source>
</evidence>
<dbReference type="NCBIfam" id="NF009544">
    <property type="entry name" value="PRK12928.1"/>
    <property type="match status" value="1"/>
</dbReference>
<organism evidence="10 11">
    <name type="scientific">Candidatus Saganbacteria bacterium</name>
    <dbReference type="NCBI Taxonomy" id="2575572"/>
    <lineage>
        <taxon>Bacteria</taxon>
        <taxon>Bacillati</taxon>
        <taxon>Saganbacteria</taxon>
    </lineage>
</organism>
<comment type="function">
    <text evidence="8">Catalyzes the radical-mediated insertion of two sulfur atoms into the C-6 and C-8 positions of the octanoyl moiety bound to the lipoyl domains of lipoate-dependent enzymes, thereby converting the octanoylated domains into lipoylated derivatives.</text>
</comment>
<proteinExistence type="inferred from homology"/>
<evidence type="ECO:0000256" key="2">
    <source>
        <dbReference type="ARBA" id="ARBA00022679"/>
    </source>
</evidence>
<keyword evidence="8" id="KW-0963">Cytoplasm</keyword>
<dbReference type="InterPro" id="IPR006638">
    <property type="entry name" value="Elp3/MiaA/NifB-like_rSAM"/>
</dbReference>
<dbReference type="GO" id="GO:0051539">
    <property type="term" value="F:4 iron, 4 sulfur cluster binding"/>
    <property type="evidence" value="ECO:0007669"/>
    <property type="project" value="UniProtKB-UniRule"/>
</dbReference>
<sequence length="297" mass="32573">MKRLPDFLVKRIPKQENIRSIRRLLGDNQVNTVCEEAFCPNIGECFSRKTCTFLILGGTCTRNCAFCGINKGRLLPPDPAEPERIAEAVKKLDLNYVVITSVTRDDLADGGAGHFAAVLRRLKLADKNLSLEVLIPDFQGNENALKIVLDENPRVLNHNVETAPRFYPGVRPQADYKRSLKVLNTAKKIKKDIYTKSGFMVGLGESNEETAAVLSDLREVGCDIVTIGQYLPPSKAHPKAVRFVLPEEFEDYKKKGEKLGLKVIAGPFVRSSYQAEETLGALPTGLPAGGGPAGLVP</sequence>
<feature type="binding site" evidence="8">
    <location>
        <position position="272"/>
    </location>
    <ligand>
        <name>[4Fe-4S] cluster</name>
        <dbReference type="ChEBI" id="CHEBI:49883"/>
        <label>1</label>
    </ligand>
</feature>
<reference evidence="10" key="1">
    <citation type="submission" date="2020-07" db="EMBL/GenBank/DDBJ databases">
        <title>Huge and variable diversity of episymbiotic CPR bacteria and DPANN archaea in groundwater ecosystems.</title>
        <authorList>
            <person name="He C.Y."/>
            <person name="Keren R."/>
            <person name="Whittaker M."/>
            <person name="Farag I.F."/>
            <person name="Doudna J."/>
            <person name="Cate J.H.D."/>
            <person name="Banfield J.F."/>
        </authorList>
    </citation>
    <scope>NUCLEOTIDE SEQUENCE</scope>
    <source>
        <strain evidence="10">NC_groundwater_1860_Pr3_B-0.1um_51_7</strain>
    </source>
</reference>
<dbReference type="HAMAP" id="MF_00206">
    <property type="entry name" value="Lipoyl_synth"/>
    <property type="match status" value="1"/>
</dbReference>
<dbReference type="GO" id="GO:0016992">
    <property type="term" value="F:lipoate synthase activity"/>
    <property type="evidence" value="ECO:0007669"/>
    <property type="project" value="UniProtKB-UniRule"/>
</dbReference>
<protein>
    <recommendedName>
        <fullName evidence="8">Lipoyl synthase</fullName>
        <ecNumber evidence="8">2.8.1.8</ecNumber>
    </recommendedName>
    <alternativeName>
        <fullName evidence="8">Lip-syn</fullName>
        <shortName evidence="8">LS</shortName>
    </alternativeName>
    <alternativeName>
        <fullName evidence="8">Lipoate synthase</fullName>
    </alternativeName>
    <alternativeName>
        <fullName evidence="8">Lipoic acid synthase</fullName>
    </alternativeName>
    <alternativeName>
        <fullName evidence="8">Sulfur insertion protein LipA</fullName>
    </alternativeName>
</protein>
<dbReference type="NCBIfam" id="NF004019">
    <property type="entry name" value="PRK05481.1"/>
    <property type="match status" value="1"/>
</dbReference>
<dbReference type="PANTHER" id="PTHR10949">
    <property type="entry name" value="LIPOYL SYNTHASE"/>
    <property type="match status" value="1"/>
</dbReference>
<dbReference type="GO" id="GO:0046872">
    <property type="term" value="F:metal ion binding"/>
    <property type="evidence" value="ECO:0007669"/>
    <property type="project" value="UniProtKB-KW"/>
</dbReference>
<feature type="binding site" evidence="8">
    <location>
        <position position="39"/>
    </location>
    <ligand>
        <name>[4Fe-4S] cluster</name>
        <dbReference type="ChEBI" id="CHEBI:49883"/>
        <label>1</label>
    </ligand>
</feature>
<feature type="domain" description="Radical SAM core" evidence="9">
    <location>
        <begin position="46"/>
        <end position="262"/>
    </location>
</feature>
<feature type="binding site" evidence="8">
    <location>
        <position position="34"/>
    </location>
    <ligand>
        <name>[4Fe-4S] cluster</name>
        <dbReference type="ChEBI" id="CHEBI:49883"/>
        <label>1</label>
    </ligand>
</feature>
<feature type="binding site" evidence="8">
    <location>
        <position position="45"/>
    </location>
    <ligand>
        <name>[4Fe-4S] cluster</name>
        <dbReference type="ChEBI" id="CHEBI:49883"/>
        <label>1</label>
    </ligand>
</feature>
<dbReference type="CDD" id="cd01335">
    <property type="entry name" value="Radical_SAM"/>
    <property type="match status" value="1"/>
</dbReference>
<comment type="catalytic activity">
    <reaction evidence="7 8">
        <text>[[Fe-S] cluster scaffold protein carrying a second [4Fe-4S](2+) cluster] + N(6)-octanoyl-L-lysyl-[protein] + 2 oxidized [2Fe-2S]-[ferredoxin] + 2 S-adenosyl-L-methionine + 4 H(+) = [[Fe-S] cluster scaffold protein] + N(6)-[(R)-dihydrolipoyl]-L-lysyl-[protein] + 4 Fe(3+) + 2 hydrogen sulfide + 2 5'-deoxyadenosine + 2 L-methionine + 2 reduced [2Fe-2S]-[ferredoxin]</text>
        <dbReference type="Rhea" id="RHEA:16585"/>
        <dbReference type="Rhea" id="RHEA-COMP:9928"/>
        <dbReference type="Rhea" id="RHEA-COMP:10000"/>
        <dbReference type="Rhea" id="RHEA-COMP:10001"/>
        <dbReference type="Rhea" id="RHEA-COMP:10475"/>
        <dbReference type="Rhea" id="RHEA-COMP:14568"/>
        <dbReference type="Rhea" id="RHEA-COMP:14569"/>
        <dbReference type="ChEBI" id="CHEBI:15378"/>
        <dbReference type="ChEBI" id="CHEBI:17319"/>
        <dbReference type="ChEBI" id="CHEBI:29034"/>
        <dbReference type="ChEBI" id="CHEBI:29919"/>
        <dbReference type="ChEBI" id="CHEBI:33722"/>
        <dbReference type="ChEBI" id="CHEBI:33737"/>
        <dbReference type="ChEBI" id="CHEBI:33738"/>
        <dbReference type="ChEBI" id="CHEBI:57844"/>
        <dbReference type="ChEBI" id="CHEBI:59789"/>
        <dbReference type="ChEBI" id="CHEBI:78809"/>
        <dbReference type="ChEBI" id="CHEBI:83100"/>
        <dbReference type="EC" id="2.8.1.8"/>
    </reaction>
</comment>
<dbReference type="SUPFAM" id="SSF102114">
    <property type="entry name" value="Radical SAM enzymes"/>
    <property type="match status" value="1"/>
</dbReference>
<comment type="similarity">
    <text evidence="8">Belongs to the radical SAM superfamily. Lipoyl synthase family.</text>
</comment>
<dbReference type="Proteomes" id="UP000808761">
    <property type="component" value="Unassembled WGS sequence"/>
</dbReference>
<dbReference type="GO" id="GO:0005737">
    <property type="term" value="C:cytoplasm"/>
    <property type="evidence" value="ECO:0007669"/>
    <property type="project" value="UniProtKB-SubCell"/>
</dbReference>
<dbReference type="GO" id="GO:0009249">
    <property type="term" value="P:protein lipoylation"/>
    <property type="evidence" value="ECO:0007669"/>
    <property type="project" value="UniProtKB-UniRule"/>
</dbReference>
<dbReference type="PROSITE" id="PS51918">
    <property type="entry name" value="RADICAL_SAM"/>
    <property type="match status" value="1"/>
</dbReference>
<dbReference type="AlphaFoldDB" id="A0A9D6ULH6"/>
<accession>A0A9D6ULH6</accession>
<keyword evidence="3 8" id="KW-0949">S-adenosyl-L-methionine</keyword>
<evidence type="ECO:0000313" key="11">
    <source>
        <dbReference type="Proteomes" id="UP000808761"/>
    </source>
</evidence>
<keyword evidence="1 8" id="KW-0004">4Fe-4S</keyword>
<feature type="binding site" evidence="8">
    <location>
        <position position="67"/>
    </location>
    <ligand>
        <name>[4Fe-4S] cluster</name>
        <dbReference type="ChEBI" id="CHEBI:49883"/>
        <label>2</label>
        <note>4Fe-4S-S-AdoMet</note>
    </ligand>
</feature>
<keyword evidence="6 8" id="KW-0411">Iron-sulfur</keyword>
<dbReference type="SFLD" id="SFLDG01058">
    <property type="entry name" value="lipoyl_synthase_like"/>
    <property type="match status" value="1"/>
</dbReference>
<evidence type="ECO:0000256" key="4">
    <source>
        <dbReference type="ARBA" id="ARBA00022723"/>
    </source>
</evidence>
<evidence type="ECO:0000256" key="7">
    <source>
        <dbReference type="ARBA" id="ARBA00047326"/>
    </source>
</evidence>
<evidence type="ECO:0000256" key="6">
    <source>
        <dbReference type="ARBA" id="ARBA00023014"/>
    </source>
</evidence>
<dbReference type="PIRSF" id="PIRSF005963">
    <property type="entry name" value="Lipoyl_synth"/>
    <property type="match status" value="1"/>
</dbReference>
<dbReference type="EMBL" id="JACRKR010000167">
    <property type="protein sequence ID" value="MBI5079043.1"/>
    <property type="molecule type" value="Genomic_DNA"/>
</dbReference>
<dbReference type="InterPro" id="IPR013785">
    <property type="entry name" value="Aldolase_TIM"/>
</dbReference>
<dbReference type="SMART" id="SM00729">
    <property type="entry name" value="Elp3"/>
    <property type="match status" value="1"/>
</dbReference>
<keyword evidence="2 8" id="KW-0808">Transferase</keyword>
<dbReference type="EC" id="2.8.1.8" evidence="8"/>
<feature type="binding site" evidence="8">
    <location>
        <position position="64"/>
    </location>
    <ligand>
        <name>[4Fe-4S] cluster</name>
        <dbReference type="ChEBI" id="CHEBI:49883"/>
        <label>2</label>
        <note>4Fe-4S-S-AdoMet</note>
    </ligand>
</feature>
<name>A0A9D6ULH6_UNCSA</name>
<gene>
    <name evidence="8 10" type="primary">lipA</name>
    <name evidence="10" type="ORF">HZB08_03385</name>
</gene>
<comment type="cofactor">
    <cofactor evidence="8">
        <name>[4Fe-4S] cluster</name>
        <dbReference type="ChEBI" id="CHEBI:49883"/>
    </cofactor>
    <text evidence="8">Binds 2 [4Fe-4S] clusters per subunit. One cluster is coordinated with 3 cysteines and an exchangeable S-adenosyl-L-methionine.</text>
</comment>
<evidence type="ECO:0000256" key="1">
    <source>
        <dbReference type="ARBA" id="ARBA00022485"/>
    </source>
</evidence>
<evidence type="ECO:0000256" key="3">
    <source>
        <dbReference type="ARBA" id="ARBA00022691"/>
    </source>
</evidence>
<evidence type="ECO:0000259" key="9">
    <source>
        <dbReference type="PROSITE" id="PS51918"/>
    </source>
</evidence>
<keyword evidence="5 8" id="KW-0408">Iron</keyword>
<dbReference type="SFLD" id="SFLDS00029">
    <property type="entry name" value="Radical_SAM"/>
    <property type="match status" value="1"/>
</dbReference>
<comment type="caution">
    <text evidence="10">The sequence shown here is derived from an EMBL/GenBank/DDBJ whole genome shotgun (WGS) entry which is preliminary data.</text>
</comment>
<dbReference type="InterPro" id="IPR007197">
    <property type="entry name" value="rSAM"/>
</dbReference>
<comment type="pathway">
    <text evidence="8">Protein modification; protein lipoylation via endogenous pathway; protein N(6)-(lipoyl)lysine from octanoyl-[acyl-carrier-protein]: step 2/2.</text>
</comment>